<feature type="compositionally biased region" description="Polar residues" evidence="1">
    <location>
        <begin position="370"/>
        <end position="387"/>
    </location>
</feature>
<feature type="compositionally biased region" description="Polar residues" evidence="1">
    <location>
        <begin position="430"/>
        <end position="446"/>
    </location>
</feature>
<dbReference type="OrthoDB" id="5363079at2759"/>
<dbReference type="SUPFAM" id="SSF50249">
    <property type="entry name" value="Nucleic acid-binding proteins"/>
    <property type="match status" value="1"/>
</dbReference>
<reference evidence="4" key="1">
    <citation type="submission" date="2005-09" db="EMBL/GenBank/DDBJ databases">
        <title>Annotation of the Aspergillus terreus NIH2624 genome.</title>
        <authorList>
            <person name="Birren B.W."/>
            <person name="Lander E.S."/>
            <person name="Galagan J.E."/>
            <person name="Nusbaum C."/>
            <person name="Devon K."/>
            <person name="Henn M."/>
            <person name="Ma L.-J."/>
            <person name="Jaffe D.B."/>
            <person name="Butler J."/>
            <person name="Alvarez P."/>
            <person name="Gnerre S."/>
            <person name="Grabherr M."/>
            <person name="Kleber M."/>
            <person name="Mauceli E.W."/>
            <person name="Brockman W."/>
            <person name="Rounsley S."/>
            <person name="Young S.K."/>
            <person name="LaButti K."/>
            <person name="Pushparaj V."/>
            <person name="DeCaprio D."/>
            <person name="Crawford M."/>
            <person name="Koehrsen M."/>
            <person name="Engels R."/>
            <person name="Montgomery P."/>
            <person name="Pearson M."/>
            <person name="Howarth C."/>
            <person name="Larson L."/>
            <person name="Luoma S."/>
            <person name="White J."/>
            <person name="Alvarado L."/>
            <person name="Kodira C.D."/>
            <person name="Zeng Q."/>
            <person name="Oleary S."/>
            <person name="Yandava C."/>
            <person name="Denning D.W."/>
            <person name="Nierman W.C."/>
            <person name="Milne T."/>
            <person name="Madden K."/>
        </authorList>
    </citation>
    <scope>NUCLEOTIDE SEQUENCE [LARGE SCALE GENOMIC DNA]</scope>
    <source>
        <strain evidence="4">NIH 2624 / FGSC A1156</strain>
    </source>
</reference>
<feature type="compositionally biased region" description="Acidic residues" evidence="1">
    <location>
        <begin position="571"/>
        <end position="602"/>
    </location>
</feature>
<dbReference type="STRING" id="341663.Q0CE06"/>
<feature type="domain" description="Telomeric single stranded DNA binding POT1/Cdc13" evidence="2">
    <location>
        <begin position="1078"/>
        <end position="1210"/>
    </location>
</feature>
<feature type="compositionally biased region" description="Basic and acidic residues" evidence="1">
    <location>
        <begin position="1276"/>
        <end position="1285"/>
    </location>
</feature>
<feature type="region of interest" description="Disordered" evidence="1">
    <location>
        <begin position="1227"/>
        <end position="1310"/>
    </location>
</feature>
<dbReference type="GeneID" id="4353397"/>
<dbReference type="GO" id="GO:0000781">
    <property type="term" value="C:chromosome, telomeric region"/>
    <property type="evidence" value="ECO:0007669"/>
    <property type="project" value="InterPro"/>
</dbReference>
<dbReference type="HOGENOM" id="CLU_261220_0_0_1"/>
<feature type="compositionally biased region" description="Polar residues" evidence="1">
    <location>
        <begin position="840"/>
        <end position="849"/>
    </location>
</feature>
<feature type="compositionally biased region" description="Polar residues" evidence="1">
    <location>
        <begin position="151"/>
        <end position="164"/>
    </location>
</feature>
<name>Q0CE06_ASPTN</name>
<feature type="region of interest" description="Disordered" evidence="1">
    <location>
        <begin position="975"/>
        <end position="1004"/>
    </location>
</feature>
<feature type="compositionally biased region" description="Acidic residues" evidence="1">
    <location>
        <begin position="610"/>
        <end position="622"/>
    </location>
</feature>
<feature type="region of interest" description="Disordered" evidence="1">
    <location>
        <begin position="367"/>
        <end position="904"/>
    </location>
</feature>
<proteinExistence type="predicted"/>
<feature type="compositionally biased region" description="Basic and acidic residues" evidence="1">
    <location>
        <begin position="723"/>
        <end position="733"/>
    </location>
</feature>
<feature type="compositionally biased region" description="Polar residues" evidence="1">
    <location>
        <begin position="1232"/>
        <end position="1247"/>
    </location>
</feature>
<dbReference type="Proteomes" id="UP000007963">
    <property type="component" value="Unassembled WGS sequence"/>
</dbReference>
<dbReference type="OMA" id="VWPYSSS"/>
<sequence length="1310" mass="143037">MDANQSQPPGQRPDQIPIAQLSPAVENLSRCSIHATVSLLWPYSSSTQSLGLLLAEPDFRLRRSNGQVKVLFHGHIAESVAASKLGIGDYVFLSLDGARFVDNQATTQTPGKCVTWDLHFDDRVLLEVFRASERLSTVKVDRPSSPVPNIRVTSPTPVTPAPRNTSFQGGIPSVTHAESWQSPAFVGRSRTSFGALVDSAFDPFAEEDGYVPGKGRKRTRFSMRNNDWRIIDEPEVPGKDDMPLDWAHIFDEAEISSDGDKDESTDAALPAPTDTMEVVPTDIDVPITQSSPGLSQGVAHTNQEETSRQPEKQPFPDLSAHLPIDTPRLNPIPSPGLPIPSPLLTAPSSQGYFGSVEVTSHTHFEPVASKLSQELPKTTNETSQSLGESEKHSGENEAAAFTEESLKISTASQALEISGPVGVTERIVENNANTGTTNPSEGNTESGVIEVVNVEPREESDVQELHDNVHGEDASEESGKGEEEEAESPDSEFNEVQSEDESQDRRNIGSGFAARDHGSANMPEVIESDSDEGSEVAESLKDFETTGHRNIRLGERIVSDEGDEFSSRNEADEEKNEYLDEDEDGYENYGDEDEDEDNIGEEEFYRVGSGDEEVQSIDENEYDERVESEVESDQMSVEDSIQPSQSPKTGPPEVIVLDSDSEDEAPPYYQISHSEQRHIPTLTQRRQSPAASEEGSVFDESESASGMDDWSEEDESQANDEIGPEREERRPDTESIEGEEIEHQASESVSVGDQWPEDENMEGQTVGDEQEDEQMGYSFAEQQPRNGAKEPSITLVEHDGEGSAVQESQHLEDDSAGVSATGSALLPLQHSELDYASPAHPSNHTTPPVTSDHALAVDPKLYSSTPVQEEVGGETDQVYPEHESQGLLDEGTSLNDTEQAKEDKASKMAFSLDGAVPSQLSHEPHNAISGVPFNLPHGPRIMTPNLSQPSGGPAHVDIITDEPLPTPVHTQETLSRAHDISEPARTADSAPALSAKESSPVLEETGERTVFVEIPQKEQQQAIEETSVHERTEGLVAQDEASQPQRHEDNDSVGTMDSVHLLSVDRHYPGLRSKLSYFAPLATLIDHFGALTDTLSVVSEVRPVIRATSGKKDYLLTLQLTDPSMAGTALNAEIFRPYKGALPSPEEGDAILLRNFMVRSFNHSMVLVSVETSSWAVFNSSRIDAQVDGPPVEYGAEEQTHATDLRQWYQETGMAMVADNQLQASIERASREQTPASSAVFSDSGSPDSLLRDNRAGSSVSARGSRRGRKSRRRITIHELRDGTRYTEVGSPSGRDSIHELRDGTVPDKF</sequence>
<accession>Q0CE06</accession>
<dbReference type="GO" id="GO:0000723">
    <property type="term" value="P:telomere maintenance"/>
    <property type="evidence" value="ECO:0007669"/>
    <property type="project" value="InterPro"/>
</dbReference>
<dbReference type="GO" id="GO:0003677">
    <property type="term" value="F:DNA binding"/>
    <property type="evidence" value="ECO:0007669"/>
    <property type="project" value="InterPro"/>
</dbReference>
<evidence type="ECO:0000313" key="3">
    <source>
        <dbReference type="EMBL" id="EAU31251.1"/>
    </source>
</evidence>
<feature type="compositionally biased region" description="Polar residues" evidence="1">
    <location>
        <begin position="633"/>
        <end position="648"/>
    </location>
</feature>
<dbReference type="VEuPathDB" id="FungiDB:ATEG_08078"/>
<feature type="compositionally biased region" description="Basic residues" evidence="1">
    <location>
        <begin position="1264"/>
        <end position="1275"/>
    </location>
</feature>
<dbReference type="Pfam" id="PF02765">
    <property type="entry name" value="POT1"/>
    <property type="match status" value="1"/>
</dbReference>
<feature type="region of interest" description="Disordered" evidence="1">
    <location>
        <begin position="140"/>
        <end position="164"/>
    </location>
</feature>
<feature type="region of interest" description="Disordered" evidence="1">
    <location>
        <begin position="1024"/>
        <end position="1054"/>
    </location>
</feature>
<feature type="compositionally biased region" description="Basic and acidic residues" evidence="1">
    <location>
        <begin position="302"/>
        <end position="311"/>
    </location>
</feature>
<feature type="compositionally biased region" description="Basic and acidic residues" evidence="1">
    <location>
        <begin position="455"/>
        <end position="481"/>
    </location>
</feature>
<feature type="compositionally biased region" description="Acidic residues" evidence="1">
    <location>
        <begin position="526"/>
        <end position="535"/>
    </location>
</feature>
<dbReference type="eggNOG" id="ENOG502SAAT">
    <property type="taxonomic scope" value="Eukaryota"/>
</dbReference>
<dbReference type="EMBL" id="CH476605">
    <property type="protein sequence ID" value="EAU31251.1"/>
    <property type="molecule type" value="Genomic_DNA"/>
</dbReference>
<feature type="compositionally biased region" description="Pro residues" evidence="1">
    <location>
        <begin position="330"/>
        <end position="341"/>
    </location>
</feature>
<dbReference type="RefSeq" id="XP_001216699.1">
    <property type="nucleotide sequence ID" value="XM_001216699.1"/>
</dbReference>
<evidence type="ECO:0000313" key="4">
    <source>
        <dbReference type="Proteomes" id="UP000007963"/>
    </source>
</evidence>
<feature type="region of interest" description="Disordered" evidence="1">
    <location>
        <begin position="254"/>
        <end position="343"/>
    </location>
</feature>
<protein>
    <recommendedName>
        <fullName evidence="2">Telomeric single stranded DNA binding POT1/Cdc13 domain-containing protein</fullName>
    </recommendedName>
</protein>
<dbReference type="InterPro" id="IPR011564">
    <property type="entry name" value="Telomer_end-bd_POT1/Cdc13"/>
</dbReference>
<feature type="compositionally biased region" description="Basic and acidic residues" evidence="1">
    <location>
        <begin position="1296"/>
        <end position="1310"/>
    </location>
</feature>
<feature type="compositionally biased region" description="Polar residues" evidence="1">
    <location>
        <begin position="681"/>
        <end position="690"/>
    </location>
</feature>
<feature type="compositionally biased region" description="Basic and acidic residues" evidence="1">
    <location>
        <begin position="538"/>
        <end position="570"/>
    </location>
</feature>
<dbReference type="Gene3D" id="2.40.50.140">
    <property type="entry name" value="Nucleic acid-binding proteins"/>
    <property type="match status" value="1"/>
</dbReference>
<evidence type="ECO:0000259" key="2">
    <source>
        <dbReference type="SMART" id="SM00976"/>
    </source>
</evidence>
<feature type="compositionally biased region" description="Polar residues" evidence="1">
    <location>
        <begin position="287"/>
        <end position="301"/>
    </location>
</feature>
<feature type="compositionally biased region" description="Acidic residues" evidence="1">
    <location>
        <begin position="709"/>
        <end position="718"/>
    </location>
</feature>
<dbReference type="SMART" id="SM00976">
    <property type="entry name" value="Telo_bind"/>
    <property type="match status" value="1"/>
</dbReference>
<gene>
    <name evidence="3" type="ORF">ATEG_08078</name>
</gene>
<dbReference type="CDD" id="cd04497">
    <property type="entry name" value="hPOT1_OB1_like"/>
    <property type="match status" value="1"/>
</dbReference>
<organism evidence="3 4">
    <name type="scientific">Aspergillus terreus (strain NIH 2624 / FGSC A1156)</name>
    <dbReference type="NCBI Taxonomy" id="341663"/>
    <lineage>
        <taxon>Eukaryota</taxon>
        <taxon>Fungi</taxon>
        <taxon>Dikarya</taxon>
        <taxon>Ascomycota</taxon>
        <taxon>Pezizomycotina</taxon>
        <taxon>Eurotiomycetes</taxon>
        <taxon>Eurotiomycetidae</taxon>
        <taxon>Eurotiales</taxon>
        <taxon>Aspergillaceae</taxon>
        <taxon>Aspergillus</taxon>
        <taxon>Aspergillus subgen. Circumdati</taxon>
    </lineage>
</organism>
<feature type="compositionally biased region" description="Acidic residues" evidence="1">
    <location>
        <begin position="482"/>
        <end position="502"/>
    </location>
</feature>
<dbReference type="InterPro" id="IPR012340">
    <property type="entry name" value="NA-bd_OB-fold"/>
</dbReference>
<evidence type="ECO:0000256" key="1">
    <source>
        <dbReference type="SAM" id="MobiDB-lite"/>
    </source>
</evidence>